<dbReference type="Gene3D" id="3.40.190.10">
    <property type="entry name" value="Periplasmic binding protein-like II"/>
    <property type="match status" value="1"/>
</dbReference>
<sequence length="108" mass="11067">MRAFPAILGVTLTAALSSTALMAVEPTGTLKKIKTSGTITLGHRDSSIPFSYIANRSGQPVGYSHDIQLKIVEATGITLLSGTGDFPSASAWARGDGELGSVVGESTS</sequence>
<evidence type="ECO:0000256" key="1">
    <source>
        <dbReference type="ARBA" id="ARBA00010333"/>
    </source>
</evidence>
<feature type="signal peptide" evidence="4">
    <location>
        <begin position="1"/>
        <end position="23"/>
    </location>
</feature>
<dbReference type="PANTHER" id="PTHR30085">
    <property type="entry name" value="AMINO ACID ABC TRANSPORTER PERMEASE"/>
    <property type="match status" value="1"/>
</dbReference>
<keyword evidence="2" id="KW-0813">Transport</keyword>
<evidence type="ECO:0000256" key="4">
    <source>
        <dbReference type="SAM" id="SignalP"/>
    </source>
</evidence>
<evidence type="ECO:0000256" key="3">
    <source>
        <dbReference type="ARBA" id="ARBA00022729"/>
    </source>
</evidence>
<proteinExistence type="inferred from homology"/>
<organism evidence="5 6">
    <name type="scientific">Pseudomonas cedrina subsp. cedrina</name>
    <dbReference type="NCBI Taxonomy" id="76762"/>
    <lineage>
        <taxon>Bacteria</taxon>
        <taxon>Pseudomonadati</taxon>
        <taxon>Pseudomonadota</taxon>
        <taxon>Gammaproteobacteria</taxon>
        <taxon>Pseudomonadales</taxon>
        <taxon>Pseudomonadaceae</taxon>
        <taxon>Pseudomonas</taxon>
    </lineage>
</organism>
<dbReference type="InterPro" id="IPR051455">
    <property type="entry name" value="Bact_solute-bind_prot3"/>
</dbReference>
<dbReference type="GO" id="GO:0006865">
    <property type="term" value="P:amino acid transport"/>
    <property type="evidence" value="ECO:0007669"/>
    <property type="project" value="TreeGrafter"/>
</dbReference>
<protein>
    <recommendedName>
        <fullName evidence="7">Amino acid ABC transporter substrate-binding protein</fullName>
    </recommendedName>
</protein>
<reference evidence="5 6" key="1">
    <citation type="submission" date="2016-10" db="EMBL/GenBank/DDBJ databases">
        <title>Pseudomonas lactis sp. nov. and Pseudomonas paralactis sp. nov., isolated from bovine raw milk.</title>
        <authorList>
            <person name="Von Neubeck M."/>
            <person name="Huptas C."/>
            <person name="Glueck C."/>
            <person name="Krewinkel M."/>
            <person name="Stoeckel M."/>
            <person name="Stressler T."/>
            <person name="Fischer L."/>
            <person name="Hinrichs J."/>
            <person name="Scherer S."/>
            <person name="Wenning M."/>
        </authorList>
    </citation>
    <scope>NUCLEOTIDE SEQUENCE [LARGE SCALE GENOMIC DNA]</scope>
    <source>
        <strain evidence="5 6">DSM 17516</strain>
    </source>
</reference>
<dbReference type="EMBL" id="MNPW01000021">
    <property type="protein sequence ID" value="ONH49821.1"/>
    <property type="molecule type" value="Genomic_DNA"/>
</dbReference>
<evidence type="ECO:0000313" key="6">
    <source>
        <dbReference type="Proteomes" id="UP000189295"/>
    </source>
</evidence>
<name>A0A1V2JYZ5_PSECE</name>
<comment type="caution">
    <text evidence="5">The sequence shown here is derived from an EMBL/GenBank/DDBJ whole genome shotgun (WGS) entry which is preliminary data.</text>
</comment>
<dbReference type="GO" id="GO:0005576">
    <property type="term" value="C:extracellular region"/>
    <property type="evidence" value="ECO:0007669"/>
    <property type="project" value="TreeGrafter"/>
</dbReference>
<accession>A0A1V2JYZ5</accession>
<gene>
    <name evidence="5" type="ORF">BLL36_27895</name>
</gene>
<dbReference type="SUPFAM" id="SSF53850">
    <property type="entry name" value="Periplasmic binding protein-like II"/>
    <property type="match status" value="1"/>
</dbReference>
<evidence type="ECO:0008006" key="7">
    <source>
        <dbReference type="Google" id="ProtNLM"/>
    </source>
</evidence>
<dbReference type="GO" id="GO:0030288">
    <property type="term" value="C:outer membrane-bounded periplasmic space"/>
    <property type="evidence" value="ECO:0007669"/>
    <property type="project" value="TreeGrafter"/>
</dbReference>
<dbReference type="AlphaFoldDB" id="A0A1V2JYZ5"/>
<comment type="similarity">
    <text evidence="1">Belongs to the bacterial solute-binding protein 3 family.</text>
</comment>
<dbReference type="PANTHER" id="PTHR30085:SF2">
    <property type="entry name" value="GLUTAMATE_ASPARTATE IMPORT SOLUTE-BINDING PROTEIN"/>
    <property type="match status" value="1"/>
</dbReference>
<evidence type="ECO:0000313" key="5">
    <source>
        <dbReference type="EMBL" id="ONH49821.1"/>
    </source>
</evidence>
<feature type="chain" id="PRO_5010730370" description="Amino acid ABC transporter substrate-binding protein" evidence="4">
    <location>
        <begin position="24"/>
        <end position="108"/>
    </location>
</feature>
<dbReference type="Proteomes" id="UP000189295">
    <property type="component" value="Unassembled WGS sequence"/>
</dbReference>
<evidence type="ECO:0000256" key="2">
    <source>
        <dbReference type="ARBA" id="ARBA00022448"/>
    </source>
</evidence>
<keyword evidence="3 4" id="KW-0732">Signal</keyword>